<evidence type="ECO:0000313" key="2">
    <source>
        <dbReference type="Proteomes" id="UP000570517"/>
    </source>
</evidence>
<dbReference type="EMBL" id="JABFYL010000049">
    <property type="protein sequence ID" value="NVN53408.1"/>
    <property type="molecule type" value="Genomic_DNA"/>
</dbReference>
<accession>A0A850PS91</accession>
<dbReference type="Proteomes" id="UP000570517">
    <property type="component" value="Unassembled WGS sequence"/>
</dbReference>
<protein>
    <submittedName>
        <fullName evidence="1">Uncharacterized protein</fullName>
    </submittedName>
</protein>
<keyword evidence="2" id="KW-1185">Reference proteome</keyword>
<reference evidence="1 2" key="1">
    <citation type="submission" date="2020-05" db="EMBL/GenBank/DDBJ databases">
        <title>Draft genome sequence of Mycobacterium hippocampi DL, isolated from European seabass, Dicentrarchus labrax, reared in fish farms.</title>
        <authorList>
            <person name="Stathopoulou P."/>
            <person name="Asimakis E."/>
            <person name="Tzokas K."/>
            <person name="Batargias C."/>
            <person name="Tsiamis G."/>
        </authorList>
    </citation>
    <scope>NUCLEOTIDE SEQUENCE [LARGE SCALE GENOMIC DNA]</scope>
    <source>
        <strain evidence="1 2">DL</strain>
    </source>
</reference>
<sequence length="60" mass="6314">MLLTLASVVLEVIGDLGPPSPRRGLGVVHAAIPSHRLSGRRRPPASITIVPLGLRRSVSL</sequence>
<gene>
    <name evidence="1" type="ORF">HLY00_3753</name>
</gene>
<name>A0A850PS91_9MYCO</name>
<comment type="caution">
    <text evidence="1">The sequence shown here is derived from an EMBL/GenBank/DDBJ whole genome shotgun (WGS) entry which is preliminary data.</text>
</comment>
<dbReference type="AlphaFoldDB" id="A0A850PS91"/>
<proteinExistence type="predicted"/>
<evidence type="ECO:0000313" key="1">
    <source>
        <dbReference type="EMBL" id="NVN53408.1"/>
    </source>
</evidence>
<organism evidence="1 2">
    <name type="scientific">Mycolicibacterium hippocampi</name>
    <dbReference type="NCBI Taxonomy" id="659824"/>
    <lineage>
        <taxon>Bacteria</taxon>
        <taxon>Bacillati</taxon>
        <taxon>Actinomycetota</taxon>
        <taxon>Actinomycetes</taxon>
        <taxon>Mycobacteriales</taxon>
        <taxon>Mycobacteriaceae</taxon>
        <taxon>Mycolicibacterium</taxon>
    </lineage>
</organism>